<keyword evidence="4" id="KW-1185">Reference proteome</keyword>
<evidence type="ECO:0000256" key="2">
    <source>
        <dbReference type="ARBA" id="ARBA00022801"/>
    </source>
</evidence>
<sequence>MAASRFLSTGPHQLASGLGDVCGLHFSNHCSLQGHRLTLPSWRSPSHLHTHCRRGFATPIHVSSMFGDRGMTQAFEMELKVRDYELDQYGVVNNAIYASYCQHGRHELCEAIGISPDAVARAGNALALSELTLKYLAPLKSGDRFIVAVKITGSSPARLFFEHNVYKLPNREVELGLSWIQLGIFSGNDVDNGLSKDIECTEFEKNRQRIISGHL</sequence>
<dbReference type="Gene3D" id="3.10.129.10">
    <property type="entry name" value="Hotdog Thioesterase"/>
    <property type="match status" value="1"/>
</dbReference>
<dbReference type="InterPro" id="IPR050563">
    <property type="entry name" value="4-hydroxybenzoyl-CoA_TE"/>
</dbReference>
<dbReference type="OrthoDB" id="1915759at2759"/>
<dbReference type="CDD" id="cd00586">
    <property type="entry name" value="4HBT"/>
    <property type="match status" value="1"/>
</dbReference>
<evidence type="ECO:0008006" key="5">
    <source>
        <dbReference type="Google" id="ProtNLM"/>
    </source>
</evidence>
<dbReference type="Proteomes" id="UP000886520">
    <property type="component" value="Chromosome 25"/>
</dbReference>
<reference evidence="3" key="1">
    <citation type="submission" date="2021-01" db="EMBL/GenBank/DDBJ databases">
        <title>Adiantum capillus-veneris genome.</title>
        <authorList>
            <person name="Fang Y."/>
            <person name="Liao Q."/>
        </authorList>
    </citation>
    <scope>NUCLEOTIDE SEQUENCE</scope>
    <source>
        <strain evidence="3">H3</strain>
        <tissue evidence="3">Leaf</tissue>
    </source>
</reference>
<evidence type="ECO:0000313" key="3">
    <source>
        <dbReference type="EMBL" id="KAI5058975.1"/>
    </source>
</evidence>
<dbReference type="Pfam" id="PF13279">
    <property type="entry name" value="4HBT_2"/>
    <property type="match status" value="1"/>
</dbReference>
<dbReference type="InterPro" id="IPR029069">
    <property type="entry name" value="HotDog_dom_sf"/>
</dbReference>
<proteinExistence type="inferred from homology"/>
<dbReference type="SUPFAM" id="SSF54637">
    <property type="entry name" value="Thioesterase/thiol ester dehydrase-isomerase"/>
    <property type="match status" value="1"/>
</dbReference>
<dbReference type="PANTHER" id="PTHR31793:SF27">
    <property type="entry name" value="NOVEL THIOESTERASE SUPERFAMILY DOMAIN AND SAPOSIN A-TYPE DOMAIN CONTAINING PROTEIN (0610012H03RIK)"/>
    <property type="match status" value="1"/>
</dbReference>
<comment type="caution">
    <text evidence="3">The sequence shown here is derived from an EMBL/GenBank/DDBJ whole genome shotgun (WGS) entry which is preliminary data.</text>
</comment>
<evidence type="ECO:0000256" key="1">
    <source>
        <dbReference type="ARBA" id="ARBA00005953"/>
    </source>
</evidence>
<comment type="similarity">
    <text evidence="1">Belongs to the 4-hydroxybenzoyl-CoA thioesterase family.</text>
</comment>
<accession>A0A9D4Z2V1</accession>
<dbReference type="EMBL" id="JABFUD020000025">
    <property type="protein sequence ID" value="KAI5058975.1"/>
    <property type="molecule type" value="Genomic_DNA"/>
</dbReference>
<dbReference type="GO" id="GO:0009507">
    <property type="term" value="C:chloroplast"/>
    <property type="evidence" value="ECO:0007669"/>
    <property type="project" value="TreeGrafter"/>
</dbReference>
<evidence type="ECO:0000313" key="4">
    <source>
        <dbReference type="Proteomes" id="UP000886520"/>
    </source>
</evidence>
<gene>
    <name evidence="3" type="ORF">GOP47_0025294</name>
</gene>
<protein>
    <recommendedName>
        <fullName evidence="5">Thioesterase domain-containing protein</fullName>
    </recommendedName>
</protein>
<organism evidence="3 4">
    <name type="scientific">Adiantum capillus-veneris</name>
    <name type="common">Maidenhair fern</name>
    <dbReference type="NCBI Taxonomy" id="13818"/>
    <lineage>
        <taxon>Eukaryota</taxon>
        <taxon>Viridiplantae</taxon>
        <taxon>Streptophyta</taxon>
        <taxon>Embryophyta</taxon>
        <taxon>Tracheophyta</taxon>
        <taxon>Polypodiopsida</taxon>
        <taxon>Polypodiidae</taxon>
        <taxon>Polypodiales</taxon>
        <taxon>Pteridineae</taxon>
        <taxon>Pteridaceae</taxon>
        <taxon>Vittarioideae</taxon>
        <taxon>Adiantum</taxon>
    </lineage>
</organism>
<dbReference type="PANTHER" id="PTHR31793">
    <property type="entry name" value="4-HYDROXYBENZOYL-COA THIOESTERASE FAMILY MEMBER"/>
    <property type="match status" value="1"/>
</dbReference>
<keyword evidence="2" id="KW-0378">Hydrolase</keyword>
<dbReference type="GO" id="GO:0016297">
    <property type="term" value="F:fatty acyl-[ACP] hydrolase activity"/>
    <property type="evidence" value="ECO:0007669"/>
    <property type="project" value="TreeGrafter"/>
</dbReference>
<name>A0A9D4Z2V1_ADICA</name>
<dbReference type="AlphaFoldDB" id="A0A9D4Z2V1"/>